<dbReference type="Gene3D" id="3.40.50.80">
    <property type="entry name" value="Nucleotide-binding domain of ferredoxin-NADP reductase (FNR) module"/>
    <property type="match status" value="1"/>
</dbReference>
<feature type="binding site" evidence="6">
    <location>
        <position position="122"/>
    </location>
    <ligand>
        <name>FAD</name>
        <dbReference type="ChEBI" id="CHEBI:57692"/>
    </ligand>
</feature>
<dbReference type="Pfam" id="PF00175">
    <property type="entry name" value="NAD_binding_1"/>
    <property type="match status" value="1"/>
</dbReference>
<dbReference type="InterPro" id="IPR001834">
    <property type="entry name" value="CBR-like"/>
</dbReference>
<comment type="similarity">
    <text evidence="2">Belongs to the flavoprotein pyridine nucleotide cytochrome reductase family.</text>
</comment>
<feature type="binding site" evidence="6">
    <location>
        <position position="146"/>
    </location>
    <ligand>
        <name>FAD</name>
        <dbReference type="ChEBI" id="CHEBI:57692"/>
    </ligand>
</feature>
<dbReference type="InterPro" id="IPR008333">
    <property type="entry name" value="Cbr1-like_FAD-bd_dom"/>
</dbReference>
<dbReference type="PANTHER" id="PTHR19370">
    <property type="entry name" value="NADH-CYTOCHROME B5 REDUCTASE"/>
    <property type="match status" value="1"/>
</dbReference>
<dbReference type="SUPFAM" id="SSF63380">
    <property type="entry name" value="Riboflavin synthase domain-like"/>
    <property type="match status" value="1"/>
</dbReference>
<gene>
    <name evidence="8" type="ORF">GDO54_016264</name>
</gene>
<name>A0AAV3A0W9_PYXAD</name>
<dbReference type="Pfam" id="PF09791">
    <property type="entry name" value="Oxidored-like"/>
    <property type="match status" value="1"/>
</dbReference>
<dbReference type="InterPro" id="IPR039261">
    <property type="entry name" value="FNR_nucleotide-bd"/>
</dbReference>
<proteinExistence type="inferred from homology"/>
<dbReference type="PANTHER" id="PTHR19370:SF184">
    <property type="entry name" value="NADH-CYTOCHROME B5 REDUCTASE-LIKE"/>
    <property type="match status" value="1"/>
</dbReference>
<feature type="binding site" evidence="6">
    <location>
        <position position="139"/>
    </location>
    <ligand>
        <name>FAD</name>
        <dbReference type="ChEBI" id="CHEBI:57692"/>
    </ligand>
</feature>
<keyword evidence="9" id="KW-1185">Reference proteome</keyword>
<dbReference type="SUPFAM" id="SSF52343">
    <property type="entry name" value="Ferredoxin reductase-like, C-terminal NADP-linked domain"/>
    <property type="match status" value="1"/>
</dbReference>
<dbReference type="PRINTS" id="PR00406">
    <property type="entry name" value="CYTB5RDTASE"/>
</dbReference>
<dbReference type="InterPro" id="IPR019180">
    <property type="entry name" value="Oxidoreductase-like_N"/>
</dbReference>
<keyword evidence="5" id="KW-0560">Oxidoreductase</keyword>
<dbReference type="Gene3D" id="2.40.30.10">
    <property type="entry name" value="Translation factors"/>
    <property type="match status" value="1"/>
</dbReference>
<dbReference type="CDD" id="cd06183">
    <property type="entry name" value="cyt_b5_reduct_like"/>
    <property type="match status" value="1"/>
</dbReference>
<evidence type="ECO:0000256" key="6">
    <source>
        <dbReference type="PIRSR" id="PIRSR601834-1"/>
    </source>
</evidence>
<dbReference type="InterPro" id="IPR017927">
    <property type="entry name" value="FAD-bd_FR_type"/>
</dbReference>
<feature type="domain" description="FAD-binding FR-type" evidence="7">
    <location>
        <begin position="69"/>
        <end position="171"/>
    </location>
</feature>
<protein>
    <recommendedName>
        <fullName evidence="7">FAD-binding FR-type domain-containing protein</fullName>
    </recommendedName>
</protein>
<evidence type="ECO:0000313" key="8">
    <source>
        <dbReference type="EMBL" id="DBA17961.1"/>
    </source>
</evidence>
<reference evidence="8" key="1">
    <citation type="thesis" date="2020" institute="ProQuest LLC" country="789 East Eisenhower Parkway, Ann Arbor, MI, USA">
        <title>Comparative Genomics and Chromosome Evolution.</title>
        <authorList>
            <person name="Mudd A.B."/>
        </authorList>
    </citation>
    <scope>NUCLEOTIDE SEQUENCE</scope>
    <source>
        <strain evidence="8">1538</strain>
        <tissue evidence="8">Blood</tissue>
    </source>
</reference>
<feature type="binding site" evidence="6">
    <location>
        <position position="137"/>
    </location>
    <ligand>
        <name>FAD</name>
        <dbReference type="ChEBI" id="CHEBI:57692"/>
    </ligand>
</feature>
<evidence type="ECO:0000256" key="1">
    <source>
        <dbReference type="ARBA" id="ARBA00001974"/>
    </source>
</evidence>
<keyword evidence="3 6" id="KW-0285">Flavoprotein</keyword>
<organism evidence="8 9">
    <name type="scientific">Pyxicephalus adspersus</name>
    <name type="common">African bullfrog</name>
    <dbReference type="NCBI Taxonomy" id="30357"/>
    <lineage>
        <taxon>Eukaryota</taxon>
        <taxon>Metazoa</taxon>
        <taxon>Chordata</taxon>
        <taxon>Craniata</taxon>
        <taxon>Vertebrata</taxon>
        <taxon>Euteleostomi</taxon>
        <taxon>Amphibia</taxon>
        <taxon>Batrachia</taxon>
        <taxon>Anura</taxon>
        <taxon>Neobatrachia</taxon>
        <taxon>Ranoidea</taxon>
        <taxon>Pyxicephalidae</taxon>
        <taxon>Pyxicephalinae</taxon>
        <taxon>Pyxicephalus</taxon>
    </lineage>
</organism>
<evidence type="ECO:0000259" key="7">
    <source>
        <dbReference type="PROSITE" id="PS51384"/>
    </source>
</evidence>
<dbReference type="InterPro" id="IPR001433">
    <property type="entry name" value="OxRdtase_FAD/NAD-bd"/>
</dbReference>
<feature type="binding site" evidence="6">
    <location>
        <position position="147"/>
    </location>
    <ligand>
        <name>FAD</name>
        <dbReference type="ChEBI" id="CHEBI:57692"/>
    </ligand>
</feature>
<evidence type="ECO:0000256" key="3">
    <source>
        <dbReference type="ARBA" id="ARBA00022630"/>
    </source>
</evidence>
<evidence type="ECO:0000256" key="2">
    <source>
        <dbReference type="ARBA" id="ARBA00006105"/>
    </source>
</evidence>
<keyword evidence="4 6" id="KW-0274">FAD</keyword>
<dbReference type="InterPro" id="IPR017938">
    <property type="entry name" value="Riboflavin_synthase-like_b-brl"/>
</dbReference>
<accession>A0AAV3A0W9</accession>
<evidence type="ECO:0000313" key="9">
    <source>
        <dbReference type="Proteomes" id="UP001181693"/>
    </source>
</evidence>
<evidence type="ECO:0000256" key="4">
    <source>
        <dbReference type="ARBA" id="ARBA00022827"/>
    </source>
</evidence>
<comment type="cofactor">
    <cofactor evidence="1 6">
        <name>FAD</name>
        <dbReference type="ChEBI" id="CHEBI:57692"/>
    </cofactor>
</comment>
<sequence>MGDPADTDWLALRPVEPTPAQCCGSGCSPCIYDIYQAELELWEKAKDRGDPQLLSRTKVENPSVLLSSEAFQEFRILSVKQETEDTNLYRFELPPGASLRLNLGQHLVLRGKVNGLDIQRAYTPISSIDSKGYFDILIKIYEHGLMSQYIKCWREGHSASWRGPFGGFSYKPNKFGELLMLCSGTGMAPMIPILTSVTDNEDDETFITLVTCFRTFKNIYIKSFLQEQARFWNVRIFYVFSQEQSLENLPMSYKKSSKIGRINSTFLEMVLSTCRKKPYTLICGSTSFTEDMIHMGNELGLKNDSIFSF</sequence>
<dbReference type="EMBL" id="DYDO01000009">
    <property type="protein sequence ID" value="DBA17961.1"/>
    <property type="molecule type" value="Genomic_DNA"/>
</dbReference>
<evidence type="ECO:0000256" key="5">
    <source>
        <dbReference type="ARBA" id="ARBA00023002"/>
    </source>
</evidence>
<dbReference type="AlphaFoldDB" id="A0AAV3A0W9"/>
<dbReference type="Proteomes" id="UP001181693">
    <property type="component" value="Unassembled WGS sequence"/>
</dbReference>
<dbReference type="PROSITE" id="PS51384">
    <property type="entry name" value="FAD_FR"/>
    <property type="match status" value="1"/>
</dbReference>
<dbReference type="Pfam" id="PF00970">
    <property type="entry name" value="FAD_binding_6"/>
    <property type="match status" value="1"/>
</dbReference>
<comment type="caution">
    <text evidence="8">The sequence shown here is derived from an EMBL/GenBank/DDBJ whole genome shotgun (WGS) entry which is preliminary data.</text>
</comment>
<feature type="binding site" evidence="6">
    <location>
        <position position="120"/>
    </location>
    <ligand>
        <name>FAD</name>
        <dbReference type="ChEBI" id="CHEBI:57692"/>
    </ligand>
</feature>
<dbReference type="GO" id="GO:0016491">
    <property type="term" value="F:oxidoreductase activity"/>
    <property type="evidence" value="ECO:0007669"/>
    <property type="project" value="UniProtKB-KW"/>
</dbReference>